<evidence type="ECO:0000313" key="1">
    <source>
        <dbReference type="EMBL" id="AYV54783.1"/>
    </source>
</evidence>
<sequence length="282" mass="32161">MENHYALIIGTSGVAGQSAVHAIREYAKSKNETWKIVATTSKDSPLQDVDLTITEINLDDPNRSLSRLYEELAKNGIFKFDLFVYTPARGNLGYPVSETPEQDVKDALKFCVDPMIAVEEKLKPTLTVGYSAYYYRPHLQPFYGSLAFVKKKMEEWALEKPKQRKIIRAGSFFSQSVRGITIILQRMGKKSQDKDLQNLLKLQKESGLSFPDFFLEYVAKQEETSFRDRFPGIPFRLTSSDDLKDALVRILNGEPAPIVSLVGAWNWTETSLPEMPEYLRKF</sequence>
<proteinExistence type="predicted"/>
<gene>
    <name evidence="1" type="ORF">EFP84_04130</name>
</gene>
<dbReference type="EMBL" id="CP033614">
    <property type="protein sequence ID" value="AYV54783.1"/>
    <property type="molecule type" value="Genomic_DNA"/>
</dbReference>
<dbReference type="RefSeq" id="WP_100736891.1">
    <property type="nucleotide sequence ID" value="NZ_CP033614.1"/>
</dbReference>
<accession>A0A2M9XUA6</accession>
<evidence type="ECO:0000313" key="2">
    <source>
        <dbReference type="Proteomes" id="UP000276407"/>
    </source>
</evidence>
<name>A0A2M9XUA6_9LEPT</name>
<dbReference type="AlphaFoldDB" id="A0A2M9XUA6"/>
<dbReference type="Proteomes" id="UP000276407">
    <property type="component" value="Chromosome 1"/>
</dbReference>
<dbReference type="KEGG" id="lkm:EFP84_04130"/>
<dbReference type="OrthoDB" id="342055at2"/>
<organism evidence="1 2">
    <name type="scientific">Leptospira kmetyi</name>
    <dbReference type="NCBI Taxonomy" id="408139"/>
    <lineage>
        <taxon>Bacteria</taxon>
        <taxon>Pseudomonadati</taxon>
        <taxon>Spirochaetota</taxon>
        <taxon>Spirochaetia</taxon>
        <taxon>Leptospirales</taxon>
        <taxon>Leptospiraceae</taxon>
        <taxon>Leptospira</taxon>
    </lineage>
</organism>
<reference evidence="1 2" key="1">
    <citation type="submission" date="2018-11" db="EMBL/GenBank/DDBJ databases">
        <title>Complete genome sequence of Leptospira kmetyi isolate LS 001/16 from soil sample associated with a leptospirosis patient in Kelantan.</title>
        <authorList>
            <person name="Muhammad Yusoff F."/>
            <person name="Muhammad Yusoff S."/>
            <person name="Ahmad M.N."/>
            <person name="Yusof N.Y."/>
            <person name="Aziah I."/>
        </authorList>
    </citation>
    <scope>NUCLEOTIDE SEQUENCE [LARGE SCALE GENOMIC DNA]</scope>
    <source>
        <strain evidence="1 2">LS 001/16</strain>
    </source>
</reference>
<protein>
    <submittedName>
        <fullName evidence="1">SDR family NAD(P)-dependent oxidoreductase</fullName>
    </submittedName>
</protein>